<dbReference type="PIRSF" id="PIRSF030802">
    <property type="entry name" value="UCP030802"/>
    <property type="match status" value="1"/>
</dbReference>
<accession>A0ABT7JHF4</accession>
<reference evidence="1 2" key="1">
    <citation type="submission" date="2023-05" db="EMBL/GenBank/DDBJ databases">
        <authorList>
            <person name="Gao F."/>
        </authorList>
    </citation>
    <scope>NUCLEOTIDE SEQUENCE [LARGE SCALE GENOMIC DNA]</scope>
    <source>
        <strain evidence="1 2">MIMF12</strain>
    </source>
</reference>
<protein>
    <recommendedName>
        <fullName evidence="3">PhzF family phenazine biosynthesis protein</fullName>
    </recommendedName>
</protein>
<dbReference type="RefSeq" id="WP_285523496.1">
    <property type="nucleotide sequence ID" value="NZ_JASNGB010000085.1"/>
</dbReference>
<proteinExistence type="predicted"/>
<evidence type="ECO:0000313" key="2">
    <source>
        <dbReference type="Proteomes" id="UP001302059"/>
    </source>
</evidence>
<organism evidence="1 2">
    <name type="scientific">Deinococcus rhizophilus</name>
    <dbReference type="NCBI Taxonomy" id="3049544"/>
    <lineage>
        <taxon>Bacteria</taxon>
        <taxon>Thermotogati</taxon>
        <taxon>Deinococcota</taxon>
        <taxon>Deinococci</taxon>
        <taxon>Deinococcales</taxon>
        <taxon>Deinococcaceae</taxon>
        <taxon>Deinococcus</taxon>
    </lineage>
</organism>
<comment type="caution">
    <text evidence="1">The sequence shown here is derived from an EMBL/GenBank/DDBJ whole genome shotgun (WGS) entry which is preliminary data.</text>
</comment>
<evidence type="ECO:0000313" key="1">
    <source>
        <dbReference type="EMBL" id="MDL2344491.1"/>
    </source>
</evidence>
<dbReference type="Proteomes" id="UP001302059">
    <property type="component" value="Unassembled WGS sequence"/>
</dbReference>
<evidence type="ECO:0008006" key="3">
    <source>
        <dbReference type="Google" id="ProtNLM"/>
    </source>
</evidence>
<dbReference type="InterPro" id="IPR024197">
    <property type="entry name" value="TPP-like"/>
</dbReference>
<sequence length="239" mass="25291">MIVAFVNPAGLLIRSGPDDPGRAEAPAALADLLSAGAEWIPVTGMDEEELLEVPALFTSWQILRHGAVIVTPDGEEDPAWRRLTRETLAGSGEALRLAHQAAEHIGMLGQLGTEAALHERGGLPLRVTVRHPYGVAPALAAAAREWRAWLEEGPFAGELRLLEDPAELIVLPRELNPESAVNYVLNQLPEDVTLRLGVSAAAGDAAFLALCDYAVVPGGGGVLRSALEAAERQAEDDLG</sequence>
<keyword evidence="2" id="KW-1185">Reference proteome</keyword>
<name>A0ABT7JHF4_9DEIO</name>
<gene>
    <name evidence="1" type="ORF">QOL99_10025</name>
</gene>
<dbReference type="EMBL" id="JASNGB010000085">
    <property type="protein sequence ID" value="MDL2344491.1"/>
    <property type="molecule type" value="Genomic_DNA"/>
</dbReference>